<dbReference type="SMART" id="SM00849">
    <property type="entry name" value="Lactamase_B"/>
    <property type="match status" value="1"/>
</dbReference>
<dbReference type="InterPro" id="IPR001279">
    <property type="entry name" value="Metallo-B-lactamas"/>
</dbReference>
<dbReference type="PANTHER" id="PTHR42951">
    <property type="entry name" value="METALLO-BETA-LACTAMASE DOMAIN-CONTAINING"/>
    <property type="match status" value="1"/>
</dbReference>
<dbReference type="RefSeq" id="WP_091974583.1">
    <property type="nucleotide sequence ID" value="NZ_FODF01000003.1"/>
</dbReference>
<feature type="domain" description="Metallo-beta-lactamase" evidence="1">
    <location>
        <begin position="19"/>
        <end position="211"/>
    </location>
</feature>
<dbReference type="InterPro" id="IPR036866">
    <property type="entry name" value="RibonucZ/Hydroxyglut_hydro"/>
</dbReference>
<name>A0A1H8G8M7_9FIRM</name>
<evidence type="ECO:0000259" key="1">
    <source>
        <dbReference type="SMART" id="SM00849"/>
    </source>
</evidence>
<protein>
    <submittedName>
        <fullName evidence="2">Glyoxylase, beta-lactamase superfamily II</fullName>
    </submittedName>
</protein>
<reference evidence="2 3" key="1">
    <citation type="submission" date="2016-10" db="EMBL/GenBank/DDBJ databases">
        <authorList>
            <person name="de Groot N.N."/>
        </authorList>
    </citation>
    <scope>NUCLEOTIDE SEQUENCE [LARGE SCALE GENOMIC DNA]</scope>
    <source>
        <strain evidence="2 3">Calf135</strain>
    </source>
</reference>
<accession>A0A1H8G8M7</accession>
<dbReference type="PANTHER" id="PTHR42951:SF14">
    <property type="entry name" value="METALLO-BETA-LACTAMASE SUPERFAMILY PROTEIN"/>
    <property type="match status" value="1"/>
</dbReference>
<keyword evidence="3" id="KW-1185">Reference proteome</keyword>
<dbReference type="CDD" id="cd07743">
    <property type="entry name" value="metallo-hydrolase-like_MBL-fold"/>
    <property type="match status" value="1"/>
</dbReference>
<gene>
    <name evidence="2" type="ORF">SAMN05216454_103111</name>
</gene>
<dbReference type="STRING" id="215200.SAMN05216454_103111"/>
<dbReference type="Proteomes" id="UP000199512">
    <property type="component" value="Unassembled WGS sequence"/>
</dbReference>
<sequence>MFELEKIKGNTFRVRNGTNIGVYIFEDKTALLIDTGVSGEPAEKLIETLKAHNLDVRYIINTHGHWDHCGANHQIKEIYKNAKTYFSKGEKVYIEAPEIFMDYFNGGKRVPELDRIIKKNVGVPDIVDENVRAGEILELNGHKFSIFGCAGHTAACIGVVTDDKVAFFGDAMISKNSFDKFDFVFMYDHAIQMKTLRKIKKMDIDYGVMGHSSKIFTKEEIYEAAEYNNSALTRIRKLMIDILDRPKSIDEITQEFFIKKKRKSDYFLYLECRSSLTAALEYLIKCGKINYSVDNNILKYKIADQE</sequence>
<dbReference type="Gene3D" id="3.60.15.10">
    <property type="entry name" value="Ribonuclease Z/Hydroxyacylglutathione hydrolase-like"/>
    <property type="match status" value="1"/>
</dbReference>
<dbReference type="InterPro" id="IPR050855">
    <property type="entry name" value="NDM-1-like"/>
</dbReference>
<dbReference type="OrthoDB" id="11380at2"/>
<evidence type="ECO:0000313" key="2">
    <source>
        <dbReference type="EMBL" id="SEN40406.1"/>
    </source>
</evidence>
<dbReference type="EMBL" id="FODF01000003">
    <property type="protein sequence ID" value="SEN40406.1"/>
    <property type="molecule type" value="Genomic_DNA"/>
</dbReference>
<proteinExistence type="predicted"/>
<organism evidence="2 3">
    <name type="scientific">Peptostreptococcus russellii</name>
    <dbReference type="NCBI Taxonomy" id="215200"/>
    <lineage>
        <taxon>Bacteria</taxon>
        <taxon>Bacillati</taxon>
        <taxon>Bacillota</taxon>
        <taxon>Clostridia</taxon>
        <taxon>Peptostreptococcales</taxon>
        <taxon>Peptostreptococcaceae</taxon>
        <taxon>Peptostreptococcus</taxon>
    </lineage>
</organism>
<evidence type="ECO:0000313" key="3">
    <source>
        <dbReference type="Proteomes" id="UP000199512"/>
    </source>
</evidence>
<dbReference type="SUPFAM" id="SSF56281">
    <property type="entry name" value="Metallo-hydrolase/oxidoreductase"/>
    <property type="match status" value="1"/>
</dbReference>
<dbReference type="Pfam" id="PF00753">
    <property type="entry name" value="Lactamase_B"/>
    <property type="match status" value="1"/>
</dbReference>
<dbReference type="AlphaFoldDB" id="A0A1H8G8M7"/>